<protein>
    <submittedName>
        <fullName evidence="3">Uncharacterized protein</fullName>
    </submittedName>
</protein>
<accession>A0A226DTS6</accession>
<dbReference type="Proteomes" id="UP000198287">
    <property type="component" value="Unassembled WGS sequence"/>
</dbReference>
<feature type="transmembrane region" description="Helical" evidence="2">
    <location>
        <begin position="322"/>
        <end position="340"/>
    </location>
</feature>
<name>A0A226DTS6_FOLCA</name>
<comment type="caution">
    <text evidence="3">The sequence shown here is derived from an EMBL/GenBank/DDBJ whole genome shotgun (WGS) entry which is preliminary data.</text>
</comment>
<feature type="transmembrane region" description="Helical" evidence="2">
    <location>
        <begin position="135"/>
        <end position="158"/>
    </location>
</feature>
<feature type="transmembrane region" description="Helical" evidence="2">
    <location>
        <begin position="53"/>
        <end position="75"/>
    </location>
</feature>
<feature type="transmembrane region" description="Helical" evidence="2">
    <location>
        <begin position="386"/>
        <end position="406"/>
    </location>
</feature>
<keyword evidence="4" id="KW-1185">Reference proteome</keyword>
<feature type="transmembrane region" description="Helical" evidence="2">
    <location>
        <begin position="96"/>
        <end position="115"/>
    </location>
</feature>
<dbReference type="EMBL" id="LNIX01000012">
    <property type="protein sequence ID" value="OXA48234.1"/>
    <property type="molecule type" value="Genomic_DNA"/>
</dbReference>
<keyword evidence="2" id="KW-0472">Membrane</keyword>
<gene>
    <name evidence="3" type="ORF">Fcan01_17091</name>
</gene>
<feature type="transmembrane region" description="Helical" evidence="2">
    <location>
        <begin position="291"/>
        <end position="310"/>
    </location>
</feature>
<proteinExistence type="predicted"/>
<evidence type="ECO:0000313" key="3">
    <source>
        <dbReference type="EMBL" id="OXA48234.1"/>
    </source>
</evidence>
<evidence type="ECO:0000256" key="2">
    <source>
        <dbReference type="SAM" id="Phobius"/>
    </source>
</evidence>
<evidence type="ECO:0000313" key="4">
    <source>
        <dbReference type="Proteomes" id="UP000198287"/>
    </source>
</evidence>
<keyword evidence="2" id="KW-1133">Transmembrane helix</keyword>
<evidence type="ECO:0000256" key="1">
    <source>
        <dbReference type="SAM" id="MobiDB-lite"/>
    </source>
</evidence>
<organism evidence="3 4">
    <name type="scientific">Folsomia candida</name>
    <name type="common">Springtail</name>
    <dbReference type="NCBI Taxonomy" id="158441"/>
    <lineage>
        <taxon>Eukaryota</taxon>
        <taxon>Metazoa</taxon>
        <taxon>Ecdysozoa</taxon>
        <taxon>Arthropoda</taxon>
        <taxon>Hexapoda</taxon>
        <taxon>Collembola</taxon>
        <taxon>Entomobryomorpha</taxon>
        <taxon>Isotomoidea</taxon>
        <taxon>Isotomidae</taxon>
        <taxon>Proisotominae</taxon>
        <taxon>Folsomia</taxon>
    </lineage>
</organism>
<feature type="compositionally biased region" description="Acidic residues" evidence="1">
    <location>
        <begin position="11"/>
        <end position="20"/>
    </location>
</feature>
<feature type="region of interest" description="Disordered" evidence="1">
    <location>
        <begin position="1"/>
        <end position="23"/>
    </location>
</feature>
<keyword evidence="2" id="KW-0812">Transmembrane</keyword>
<sequence>MATSNGVDASGDVDSEEDPDPAPRKMASKFILPVHQDIGDEWAEAWDELGAPILIPFIKFLIAVSIYFIDSYFLVKNTYSAIKHKNDSNSFGDPRVIAAFLVGFHIFSSLLISVIDSLNKDAITGRRGKYLSRKYKGFIFLRWLAHLTLTMRLFRLFTAYLENRRRNKQIQILRMRRTKLSAREIRYVVDQKRNQLVESHYDLVDSFFKTVPTALVQVFLMSQSHPGATLKLYSTVDQDRLATIFFTIISASISATNYQADYLAYKKVLRFEDCFKSGFKLGMNLVIPAEGYLVTNFVNLVFSIGIRICFYSAIIFWSPFQFIVSTLCILTVNYVLIYVWNKSSWRFRPVLDNPLHGIPWPGFDLIDLWINLFVPGVHYPKPLDHLLNFYTTVFCGLIVFGTWDFLFPTKTAETPGTTNATLPIYQELLNKTKTISGEKETTDISRGLEDPAYIVWTVVQYLLTIHEYLTRHEISYQGFFFNVIKFMNIVNFFCLGYTCVLNWMKIYDLDFPIQIVNTFYRTIYRHLEAAGDFVVITGQVEGVSAGVRRYTKCEVFLVYSLLSNSLFFDNVRTLRTDKNWDAIKPQKLDSLVSDYMFRDEGQKSACYTFWKLVFDLLSPIFYPGTLRVAKLPGSERRKELSLEKASIIASVAKWHPLREEMVKFVDQVYDKLGPDGKLLLRIWVSTYDDIVSNYTSLRIRRTFQFLDIYPIEKTPDENEVIDRRTASGSRMKQDYEMGYIRRIINEARGLVELIQVETGQI</sequence>
<dbReference type="AlphaFoldDB" id="A0A226DTS6"/>
<reference evidence="3 4" key="1">
    <citation type="submission" date="2015-12" db="EMBL/GenBank/DDBJ databases">
        <title>The genome of Folsomia candida.</title>
        <authorList>
            <person name="Faddeeva A."/>
            <person name="Derks M.F."/>
            <person name="Anvar Y."/>
            <person name="Smit S."/>
            <person name="Van Straalen N."/>
            <person name="Roelofs D."/>
        </authorList>
    </citation>
    <scope>NUCLEOTIDE SEQUENCE [LARGE SCALE GENOMIC DNA]</scope>
    <source>
        <strain evidence="3 4">VU population</strain>
        <tissue evidence="3">Whole body</tissue>
    </source>
</reference>
<feature type="transmembrane region" description="Helical" evidence="2">
    <location>
        <begin position="241"/>
        <end position="260"/>
    </location>
</feature>